<dbReference type="CDD" id="cd04657">
    <property type="entry name" value="Piwi_ago-like"/>
    <property type="match status" value="1"/>
</dbReference>
<dbReference type="PANTHER" id="PTHR22891">
    <property type="entry name" value="EUKARYOTIC TRANSLATION INITIATION FACTOR 2C"/>
    <property type="match status" value="1"/>
</dbReference>
<sequence>MSGQGYRGRGGGGGGFRGGGDRGGGGFRGGRGGGGGGRGGGPAPKIVFRDPSTPLANPDTQVMNIENAYMKNASAGGLQQAMANMSLTSEFFPPRPGHGTQGKKIVVYANYFKVMVPPALSLTRYSVEVQPEVTGKKLGRVFQLLLGLPEFAGSGLASDMRSMIVAKTLLPIPNDYSVQIPYLAEGQDEPLARAVTYTVRIITPLTFSISDLAGFLSSVNPNAPPFTQKAEAIQVLNVLFGHYPQAHNGTVSIGQNRHFSIDRSQSNAQNITILGGGLESLRGYFQSVRPATGGLLLNVNVTHGVFLEPIKLDQLLPKLGSGNKITLQKKLKLVRVEVTHLPPKIQKSTNTRVPRVKTIFGLAHQQDGRGESHPPKISEYGAGPKGVSFWLAEVPPAATGAKPPVKGKAAQKGTGPPLPSNTYITVFDFFRKKYPKIPLNERLPVVNVGNREHPTYLPAEACLVLPGQTIKRRLSPDQTQEMITFACRKPNENGDSIIRDGKRVLGLNPQDNAMTARFGLKVGASLITVAARVLNPPPIKYRDARSKETSVVPRFGSWNMANIKFHTGSNLGPWTCIVFRSSRGRDFGVDDVRGTVMAFKDFLIRSGINASNFIPTPPPPEIYLADGQEGQNDAKIKSIIQAMYAAKNGPRPHFILCVLPYNDVAIYNSIKNYADTKAGINTVCVVGSKFMKEQRQDQYFGNVSLKFNLKAGGINQVLDPAKLGLISEGKTMVVGLDVTHPSPGSKDTAPSVAGIVASVDKFLGQWPADFRIQESRKEMISGLEAMFLGRLNLWEKKNKVLPENIIIYRDGVSEGQYQLLLDQELPQIRNACRQKYPAQATKTGLPRISIIVCGKRHHTRFYPSTEANADRSSNCEPGTVVDRGVTEVHGWDFFIQPHACLQGTARPGHYYVVLDEIFRGRSAKPKPPLQNAADSLEDLTFNMCHLFGRATKAVSLCPPAYYADLLCTRLRCYLADQYDPNDSSASASVASGVTNVAQTFNIQIPESMKDSMFYI</sequence>
<feature type="domain" description="Piwi" evidence="2">
    <location>
        <begin position="654"/>
        <end position="975"/>
    </location>
</feature>
<dbReference type="InterPro" id="IPR014811">
    <property type="entry name" value="ArgoL1"/>
</dbReference>
<dbReference type="SMART" id="SM01163">
    <property type="entry name" value="DUF1785"/>
    <property type="match status" value="1"/>
</dbReference>
<dbReference type="InterPro" id="IPR003100">
    <property type="entry name" value="PAZ_dom"/>
</dbReference>
<name>A0A8T9C3A6_9HELO</name>
<dbReference type="Pfam" id="PF02170">
    <property type="entry name" value="PAZ"/>
    <property type="match status" value="1"/>
</dbReference>
<dbReference type="InterPro" id="IPR036397">
    <property type="entry name" value="RNaseH_sf"/>
</dbReference>
<dbReference type="AlphaFoldDB" id="A0A8T9C3A6"/>
<gene>
    <name evidence="3" type="primary">AGO1B_0</name>
    <name evidence="3" type="ORF">LSUE1_G005839</name>
</gene>
<dbReference type="Pfam" id="PF16488">
    <property type="entry name" value="ArgoL2"/>
    <property type="match status" value="1"/>
</dbReference>
<dbReference type="SUPFAM" id="SSF53098">
    <property type="entry name" value="Ribonuclease H-like"/>
    <property type="match status" value="1"/>
</dbReference>
<dbReference type="PROSITE" id="PS50822">
    <property type="entry name" value="PIWI"/>
    <property type="match status" value="1"/>
</dbReference>
<evidence type="ECO:0000313" key="4">
    <source>
        <dbReference type="Proteomes" id="UP000469558"/>
    </source>
</evidence>
<dbReference type="Pfam" id="PF02171">
    <property type="entry name" value="Piwi"/>
    <property type="match status" value="1"/>
</dbReference>
<dbReference type="InterPro" id="IPR003165">
    <property type="entry name" value="Piwi"/>
</dbReference>
<dbReference type="Gene3D" id="2.170.260.10">
    <property type="entry name" value="paz domain"/>
    <property type="match status" value="1"/>
</dbReference>
<dbReference type="Pfam" id="PF08699">
    <property type="entry name" value="ArgoL1"/>
    <property type="match status" value="1"/>
</dbReference>
<evidence type="ECO:0000259" key="2">
    <source>
        <dbReference type="PROSITE" id="PS50822"/>
    </source>
</evidence>
<dbReference type="InterPro" id="IPR045246">
    <property type="entry name" value="Piwi_ago-like"/>
</dbReference>
<dbReference type="EMBL" id="QGMK01000763">
    <property type="protein sequence ID" value="TVY78441.1"/>
    <property type="molecule type" value="Genomic_DNA"/>
</dbReference>
<dbReference type="InterPro" id="IPR036085">
    <property type="entry name" value="PAZ_dom_sf"/>
</dbReference>
<keyword evidence="4" id="KW-1185">Reference proteome</keyword>
<dbReference type="InterPro" id="IPR012337">
    <property type="entry name" value="RNaseH-like_sf"/>
</dbReference>
<dbReference type="SUPFAM" id="SSF101690">
    <property type="entry name" value="PAZ domain"/>
    <property type="match status" value="2"/>
</dbReference>
<dbReference type="Pfam" id="PF16486">
    <property type="entry name" value="ArgoN"/>
    <property type="match status" value="1"/>
</dbReference>
<reference evidence="3 4" key="1">
    <citation type="submission" date="2018-05" db="EMBL/GenBank/DDBJ databases">
        <title>Genome sequencing and assembly of the regulated plant pathogen Lachnellula willkommii and related sister species for the development of diagnostic species identification markers.</title>
        <authorList>
            <person name="Giroux E."/>
            <person name="Bilodeau G."/>
        </authorList>
    </citation>
    <scope>NUCLEOTIDE SEQUENCE [LARGE SCALE GENOMIC DNA]</scope>
    <source>
        <strain evidence="3 4">CBS 268.59</strain>
    </source>
</reference>
<dbReference type="InterPro" id="IPR032474">
    <property type="entry name" value="Argonaute_N"/>
</dbReference>
<accession>A0A8T9C3A6</accession>
<dbReference type="SMART" id="SM00950">
    <property type="entry name" value="Piwi"/>
    <property type="match status" value="1"/>
</dbReference>
<dbReference type="OrthoDB" id="10252740at2759"/>
<organism evidence="3 4">
    <name type="scientific">Lachnellula suecica</name>
    <dbReference type="NCBI Taxonomy" id="602035"/>
    <lineage>
        <taxon>Eukaryota</taxon>
        <taxon>Fungi</taxon>
        <taxon>Dikarya</taxon>
        <taxon>Ascomycota</taxon>
        <taxon>Pezizomycotina</taxon>
        <taxon>Leotiomycetes</taxon>
        <taxon>Helotiales</taxon>
        <taxon>Lachnaceae</taxon>
        <taxon>Lachnellula</taxon>
    </lineage>
</organism>
<evidence type="ECO:0000256" key="1">
    <source>
        <dbReference type="SAM" id="MobiDB-lite"/>
    </source>
</evidence>
<dbReference type="Proteomes" id="UP000469558">
    <property type="component" value="Unassembled WGS sequence"/>
</dbReference>
<comment type="caution">
    <text evidence="3">The sequence shown here is derived from an EMBL/GenBank/DDBJ whole genome shotgun (WGS) entry which is preliminary data.</text>
</comment>
<feature type="compositionally biased region" description="Gly residues" evidence="1">
    <location>
        <begin position="1"/>
        <end position="42"/>
    </location>
</feature>
<protein>
    <submittedName>
        <fullName evidence="3">Protein argonaute 1B</fullName>
    </submittedName>
</protein>
<dbReference type="CDD" id="cd02846">
    <property type="entry name" value="PAZ_argonaute_like"/>
    <property type="match status" value="1"/>
</dbReference>
<dbReference type="InterPro" id="IPR032472">
    <property type="entry name" value="ArgoL2"/>
</dbReference>
<dbReference type="Gene3D" id="3.30.420.10">
    <property type="entry name" value="Ribonuclease H-like superfamily/Ribonuclease H"/>
    <property type="match status" value="1"/>
</dbReference>
<dbReference type="GO" id="GO:0003723">
    <property type="term" value="F:RNA binding"/>
    <property type="evidence" value="ECO:0007669"/>
    <property type="project" value="InterPro"/>
</dbReference>
<dbReference type="Gene3D" id="3.40.50.2300">
    <property type="match status" value="1"/>
</dbReference>
<evidence type="ECO:0000313" key="3">
    <source>
        <dbReference type="EMBL" id="TVY78441.1"/>
    </source>
</evidence>
<proteinExistence type="predicted"/>
<feature type="region of interest" description="Disordered" evidence="1">
    <location>
        <begin position="1"/>
        <end position="59"/>
    </location>
</feature>